<dbReference type="Proteomes" id="UP000650582">
    <property type="component" value="Unassembled WGS sequence"/>
</dbReference>
<dbReference type="SMART" id="SM00674">
    <property type="entry name" value="CENPB"/>
    <property type="match status" value="1"/>
</dbReference>
<dbReference type="Pfam" id="PF03221">
    <property type="entry name" value="HTH_Tnp_Tc5"/>
    <property type="match status" value="1"/>
</dbReference>
<protein>
    <submittedName>
        <fullName evidence="4">CENP-B ARS binding protein-like protein</fullName>
    </submittedName>
</protein>
<accession>A0A8H7H1T2</accession>
<comment type="caution">
    <text evidence="4">The sequence shown here is derived from an EMBL/GenBank/DDBJ whole genome shotgun (WGS) entry which is preliminary data.</text>
</comment>
<evidence type="ECO:0000313" key="5">
    <source>
        <dbReference type="Proteomes" id="UP000650582"/>
    </source>
</evidence>
<reference evidence="4" key="1">
    <citation type="submission" date="2020-09" db="EMBL/GenBank/DDBJ databases">
        <title>Comparative genome analyses of four rice-infecting Rhizoctonia solani isolates reveal extensive enrichment of homogalacturonan modification genes.</title>
        <authorList>
            <person name="Lee D.-Y."/>
            <person name="Jeon J."/>
            <person name="Kim K.-T."/>
            <person name="Cheong K."/>
            <person name="Song H."/>
            <person name="Choi G."/>
            <person name="Ko J."/>
            <person name="Opiyo S.O."/>
            <person name="Zuo S."/>
            <person name="Madhav S."/>
            <person name="Lee Y.-H."/>
            <person name="Wang G.-L."/>
        </authorList>
    </citation>
    <scope>NUCLEOTIDE SEQUENCE</scope>
    <source>
        <strain evidence="4">AG1-IA YN-7</strain>
    </source>
</reference>
<feature type="region of interest" description="Disordered" evidence="2">
    <location>
        <begin position="201"/>
        <end position="223"/>
    </location>
</feature>
<feature type="compositionally biased region" description="Basic and acidic residues" evidence="2">
    <location>
        <begin position="210"/>
        <end position="223"/>
    </location>
</feature>
<dbReference type="GO" id="GO:0003677">
    <property type="term" value="F:DNA binding"/>
    <property type="evidence" value="ECO:0007669"/>
    <property type="project" value="UniProtKB-KW"/>
</dbReference>
<evidence type="ECO:0000256" key="2">
    <source>
        <dbReference type="SAM" id="MobiDB-lite"/>
    </source>
</evidence>
<gene>
    <name evidence="4" type="ORF">RHS04_08090</name>
</gene>
<sequence>MSPLPKLKKSRAPRRPRPISVAVPAQKSTRRSNLTFSDKLRIIDFYREHQGLPGVTQASVVQHFRAEYPTLSQSTLPSYLSKEEQIRDYIRKNPNRLAYKKPTRVALPQIELALTEWVQNRVRLGLGFTGDLLCEQGRKLCEELGVPDDEKIAFSHGWLDRFKERLRLRESWPNREVASAPVEQVAPERTRLQQLLPKCSLSEGSDLDENDLRYDHPERQTSV</sequence>
<evidence type="ECO:0000313" key="4">
    <source>
        <dbReference type="EMBL" id="KAF8671780.1"/>
    </source>
</evidence>
<dbReference type="InterPro" id="IPR009057">
    <property type="entry name" value="Homeodomain-like_sf"/>
</dbReference>
<dbReference type="InterPro" id="IPR006600">
    <property type="entry name" value="HTH_CenpB_DNA-bd_dom"/>
</dbReference>
<feature type="compositionally biased region" description="Basic residues" evidence="2">
    <location>
        <begin position="1"/>
        <end position="17"/>
    </location>
</feature>
<evidence type="ECO:0000259" key="3">
    <source>
        <dbReference type="PROSITE" id="PS51253"/>
    </source>
</evidence>
<dbReference type="EMBL" id="JACYCC010000216">
    <property type="protein sequence ID" value="KAF8671780.1"/>
    <property type="molecule type" value="Genomic_DNA"/>
</dbReference>
<dbReference type="AlphaFoldDB" id="A0A8H7H1T2"/>
<feature type="domain" description="HTH CENPB-type" evidence="3">
    <location>
        <begin position="98"/>
        <end position="172"/>
    </location>
</feature>
<keyword evidence="1" id="KW-0238">DNA-binding</keyword>
<organism evidence="4 5">
    <name type="scientific">Rhizoctonia solani</name>
    <dbReference type="NCBI Taxonomy" id="456999"/>
    <lineage>
        <taxon>Eukaryota</taxon>
        <taxon>Fungi</taxon>
        <taxon>Dikarya</taxon>
        <taxon>Basidiomycota</taxon>
        <taxon>Agaricomycotina</taxon>
        <taxon>Agaricomycetes</taxon>
        <taxon>Cantharellales</taxon>
        <taxon>Ceratobasidiaceae</taxon>
        <taxon>Rhizoctonia</taxon>
    </lineage>
</organism>
<dbReference type="SUPFAM" id="SSF46689">
    <property type="entry name" value="Homeodomain-like"/>
    <property type="match status" value="1"/>
</dbReference>
<evidence type="ECO:0000256" key="1">
    <source>
        <dbReference type="ARBA" id="ARBA00023125"/>
    </source>
</evidence>
<name>A0A8H7H1T2_9AGAM</name>
<proteinExistence type="predicted"/>
<feature type="region of interest" description="Disordered" evidence="2">
    <location>
        <begin position="1"/>
        <end position="27"/>
    </location>
</feature>
<dbReference type="Gene3D" id="1.10.10.60">
    <property type="entry name" value="Homeodomain-like"/>
    <property type="match status" value="1"/>
</dbReference>
<dbReference type="PROSITE" id="PS51253">
    <property type="entry name" value="HTH_CENPB"/>
    <property type="match status" value="1"/>
</dbReference>